<evidence type="ECO:0000313" key="3">
    <source>
        <dbReference type="Proteomes" id="UP000642284"/>
    </source>
</evidence>
<evidence type="ECO:0000256" key="1">
    <source>
        <dbReference type="SAM" id="Phobius"/>
    </source>
</evidence>
<keyword evidence="1" id="KW-0472">Membrane</keyword>
<protein>
    <submittedName>
        <fullName evidence="2">Uncharacterized protein</fullName>
    </submittedName>
</protein>
<sequence>MHVNHRRQPDETRPVPIGVAALYRITTGITRRRKAPLIIGAALATIAVALPTGAYVTRTVRARIDAHNLKITMAAYMLGERDALARLTASHTDTAAHLTARTMGK</sequence>
<gene>
    <name evidence="2" type="ORF">H9Y04_15895</name>
</gene>
<dbReference type="Proteomes" id="UP000642284">
    <property type="component" value="Unassembled WGS sequence"/>
</dbReference>
<feature type="transmembrane region" description="Helical" evidence="1">
    <location>
        <begin position="37"/>
        <end position="56"/>
    </location>
</feature>
<comment type="caution">
    <text evidence="2">The sequence shown here is derived from an EMBL/GenBank/DDBJ whole genome shotgun (WGS) entry which is preliminary data.</text>
</comment>
<accession>A0ABR7SGD4</accession>
<dbReference type="RefSeq" id="WP_187814532.1">
    <property type="nucleotide sequence ID" value="NZ_JACTVJ010000007.1"/>
</dbReference>
<proteinExistence type="predicted"/>
<keyword evidence="3" id="KW-1185">Reference proteome</keyword>
<reference evidence="2 3" key="1">
    <citation type="submission" date="2020-08" db="EMBL/GenBank/DDBJ databases">
        <title>Genemic of Streptomyces polyaspartic.</title>
        <authorList>
            <person name="Liu W."/>
        </authorList>
    </citation>
    <scope>NUCLEOTIDE SEQUENCE [LARGE SCALE GENOMIC DNA]</scope>
    <source>
        <strain evidence="2 3">TRM66268-LWL</strain>
    </source>
</reference>
<organism evidence="2 3">
    <name type="scientific">Streptomyces polyasparticus</name>
    <dbReference type="NCBI Taxonomy" id="2767826"/>
    <lineage>
        <taxon>Bacteria</taxon>
        <taxon>Bacillati</taxon>
        <taxon>Actinomycetota</taxon>
        <taxon>Actinomycetes</taxon>
        <taxon>Kitasatosporales</taxon>
        <taxon>Streptomycetaceae</taxon>
        <taxon>Streptomyces</taxon>
    </lineage>
</organism>
<keyword evidence="1" id="KW-1133">Transmembrane helix</keyword>
<name>A0ABR7SGD4_9ACTN</name>
<keyword evidence="1" id="KW-0812">Transmembrane</keyword>
<dbReference type="EMBL" id="JACTVJ010000007">
    <property type="protein sequence ID" value="MBC9714047.1"/>
    <property type="molecule type" value="Genomic_DNA"/>
</dbReference>
<evidence type="ECO:0000313" key="2">
    <source>
        <dbReference type="EMBL" id="MBC9714047.1"/>
    </source>
</evidence>